<dbReference type="InterPro" id="IPR013325">
    <property type="entry name" value="RNA_pol_sigma_r2"/>
</dbReference>
<evidence type="ECO:0000313" key="8">
    <source>
        <dbReference type="Proteomes" id="UP000823617"/>
    </source>
</evidence>
<evidence type="ECO:0000256" key="3">
    <source>
        <dbReference type="ARBA" id="ARBA00023082"/>
    </source>
</evidence>
<evidence type="ECO:0000259" key="6">
    <source>
        <dbReference type="Pfam" id="PF08281"/>
    </source>
</evidence>
<keyword evidence="4" id="KW-0238">DNA-binding</keyword>
<keyword evidence="2" id="KW-0805">Transcription regulation</keyword>
<dbReference type="SUPFAM" id="SSF88946">
    <property type="entry name" value="Sigma2 domain of RNA polymerase sigma factors"/>
    <property type="match status" value="1"/>
</dbReference>
<proteinExistence type="inferred from homology"/>
<name>A0A9D9N0R2_9BACT</name>
<dbReference type="InterPro" id="IPR013249">
    <property type="entry name" value="RNA_pol_sigma70_r4_t2"/>
</dbReference>
<dbReference type="InterPro" id="IPR013324">
    <property type="entry name" value="RNA_pol_sigma_r3/r4-like"/>
</dbReference>
<feature type="domain" description="RNA polymerase sigma factor 70 region 4 type 2" evidence="6">
    <location>
        <begin position="111"/>
        <end position="157"/>
    </location>
</feature>
<gene>
    <name evidence="7" type="ORF">IAC08_07020</name>
</gene>
<dbReference type="PANTHER" id="PTHR43133">
    <property type="entry name" value="RNA POLYMERASE ECF-TYPE SIGMA FACTO"/>
    <property type="match status" value="1"/>
</dbReference>
<comment type="caution">
    <text evidence="7">The sequence shown here is derived from an EMBL/GenBank/DDBJ whole genome shotgun (WGS) entry which is preliminary data.</text>
</comment>
<sequence length="166" mass="18661">MTREEFRLFSAGIRGKLMTLVGRFPQESLAPLSAEDVVQDTLVVLWQLMEKGYPVRDPEALSVKIAKNLCVAVYRRKKTGTDLPGEDICGGYSATERTDASDIMLIKERLCRRLTPSQRSYLSMRNDLGLSLDEISARTGRPKSSIKTTISTARRLLLKLLEKEVL</sequence>
<evidence type="ECO:0000256" key="5">
    <source>
        <dbReference type="ARBA" id="ARBA00023163"/>
    </source>
</evidence>
<keyword evidence="3" id="KW-0731">Sigma factor</keyword>
<reference evidence="7" key="1">
    <citation type="submission" date="2020-10" db="EMBL/GenBank/DDBJ databases">
        <authorList>
            <person name="Gilroy R."/>
        </authorList>
    </citation>
    <scope>NUCLEOTIDE SEQUENCE</scope>
    <source>
        <strain evidence="7">B1-3475</strain>
    </source>
</reference>
<dbReference type="GO" id="GO:0003677">
    <property type="term" value="F:DNA binding"/>
    <property type="evidence" value="ECO:0007669"/>
    <property type="project" value="UniProtKB-KW"/>
</dbReference>
<dbReference type="GO" id="GO:0016987">
    <property type="term" value="F:sigma factor activity"/>
    <property type="evidence" value="ECO:0007669"/>
    <property type="project" value="UniProtKB-KW"/>
</dbReference>
<dbReference type="Pfam" id="PF08281">
    <property type="entry name" value="Sigma70_r4_2"/>
    <property type="match status" value="1"/>
</dbReference>
<dbReference type="EMBL" id="JADIMK010000073">
    <property type="protein sequence ID" value="MBO8456137.1"/>
    <property type="molecule type" value="Genomic_DNA"/>
</dbReference>
<dbReference type="GO" id="GO:0006352">
    <property type="term" value="P:DNA-templated transcription initiation"/>
    <property type="evidence" value="ECO:0007669"/>
    <property type="project" value="InterPro"/>
</dbReference>
<dbReference type="Proteomes" id="UP000823617">
    <property type="component" value="Unassembled WGS sequence"/>
</dbReference>
<protein>
    <submittedName>
        <fullName evidence="7">Sigma-70 family RNA polymerase sigma factor</fullName>
    </submittedName>
</protein>
<accession>A0A9D9N0R2</accession>
<organism evidence="7 8">
    <name type="scientific">Candidatus Cryptobacteroides intestinigallinarum</name>
    <dbReference type="NCBI Taxonomy" id="2840767"/>
    <lineage>
        <taxon>Bacteria</taxon>
        <taxon>Pseudomonadati</taxon>
        <taxon>Bacteroidota</taxon>
        <taxon>Bacteroidia</taxon>
        <taxon>Bacteroidales</taxon>
        <taxon>Candidatus Cryptobacteroides</taxon>
    </lineage>
</organism>
<dbReference type="AlphaFoldDB" id="A0A9D9N0R2"/>
<evidence type="ECO:0000256" key="1">
    <source>
        <dbReference type="ARBA" id="ARBA00010641"/>
    </source>
</evidence>
<dbReference type="Gene3D" id="1.10.10.10">
    <property type="entry name" value="Winged helix-like DNA-binding domain superfamily/Winged helix DNA-binding domain"/>
    <property type="match status" value="1"/>
</dbReference>
<dbReference type="SUPFAM" id="SSF88659">
    <property type="entry name" value="Sigma3 and sigma4 domains of RNA polymerase sigma factors"/>
    <property type="match status" value="1"/>
</dbReference>
<dbReference type="InterPro" id="IPR036388">
    <property type="entry name" value="WH-like_DNA-bd_sf"/>
</dbReference>
<comment type="similarity">
    <text evidence="1">Belongs to the sigma-70 factor family. ECF subfamily.</text>
</comment>
<reference evidence="7" key="2">
    <citation type="journal article" date="2021" name="PeerJ">
        <title>Extensive microbial diversity within the chicken gut microbiome revealed by metagenomics and culture.</title>
        <authorList>
            <person name="Gilroy R."/>
            <person name="Ravi A."/>
            <person name="Getino M."/>
            <person name="Pursley I."/>
            <person name="Horton D.L."/>
            <person name="Alikhan N.F."/>
            <person name="Baker D."/>
            <person name="Gharbi K."/>
            <person name="Hall N."/>
            <person name="Watson M."/>
            <person name="Adriaenssens E.M."/>
            <person name="Foster-Nyarko E."/>
            <person name="Jarju S."/>
            <person name="Secka A."/>
            <person name="Antonio M."/>
            <person name="Oren A."/>
            <person name="Chaudhuri R.R."/>
            <person name="La Ragione R."/>
            <person name="Hildebrand F."/>
            <person name="Pallen M.J."/>
        </authorList>
    </citation>
    <scope>NUCLEOTIDE SEQUENCE</scope>
    <source>
        <strain evidence="7">B1-3475</strain>
    </source>
</reference>
<dbReference type="InterPro" id="IPR039425">
    <property type="entry name" value="RNA_pol_sigma-70-like"/>
</dbReference>
<evidence type="ECO:0000256" key="4">
    <source>
        <dbReference type="ARBA" id="ARBA00023125"/>
    </source>
</evidence>
<keyword evidence="5" id="KW-0804">Transcription</keyword>
<evidence type="ECO:0000313" key="7">
    <source>
        <dbReference type="EMBL" id="MBO8456137.1"/>
    </source>
</evidence>
<dbReference type="Gene3D" id="1.10.1740.10">
    <property type="match status" value="1"/>
</dbReference>
<evidence type="ECO:0000256" key="2">
    <source>
        <dbReference type="ARBA" id="ARBA00023015"/>
    </source>
</evidence>
<dbReference type="PANTHER" id="PTHR43133:SF8">
    <property type="entry name" value="RNA POLYMERASE SIGMA FACTOR HI_1459-RELATED"/>
    <property type="match status" value="1"/>
</dbReference>